<name>A0A8J6BIC3_ZIZPA</name>
<dbReference type="EMBL" id="JAAALK010000082">
    <property type="protein sequence ID" value="KAG8088587.1"/>
    <property type="molecule type" value="Genomic_DNA"/>
</dbReference>
<keyword evidence="3" id="KW-1185">Reference proteome</keyword>
<organism evidence="2 3">
    <name type="scientific">Zizania palustris</name>
    <name type="common">Northern wild rice</name>
    <dbReference type="NCBI Taxonomy" id="103762"/>
    <lineage>
        <taxon>Eukaryota</taxon>
        <taxon>Viridiplantae</taxon>
        <taxon>Streptophyta</taxon>
        <taxon>Embryophyta</taxon>
        <taxon>Tracheophyta</taxon>
        <taxon>Spermatophyta</taxon>
        <taxon>Magnoliopsida</taxon>
        <taxon>Liliopsida</taxon>
        <taxon>Poales</taxon>
        <taxon>Poaceae</taxon>
        <taxon>BOP clade</taxon>
        <taxon>Oryzoideae</taxon>
        <taxon>Oryzeae</taxon>
        <taxon>Zizaniinae</taxon>
        <taxon>Zizania</taxon>
    </lineage>
</organism>
<sequence length="90" mass="9311">MLTRYTLGSGNVSVSTKSRSSSGSSSKIASILRTSLGESTSLLTMKMVSVSSVNQGWRKPPITCSSAALLAPRAGTVLESTGPPSNYPMT</sequence>
<reference evidence="2" key="1">
    <citation type="journal article" date="2021" name="bioRxiv">
        <title>Whole Genome Assembly and Annotation of Northern Wild Rice, Zizania palustris L., Supports a Whole Genome Duplication in the Zizania Genus.</title>
        <authorList>
            <person name="Haas M."/>
            <person name="Kono T."/>
            <person name="Macchietto M."/>
            <person name="Millas R."/>
            <person name="McGilp L."/>
            <person name="Shao M."/>
            <person name="Duquette J."/>
            <person name="Hirsch C.N."/>
            <person name="Kimball J."/>
        </authorList>
    </citation>
    <scope>NUCLEOTIDE SEQUENCE</scope>
    <source>
        <tissue evidence="2">Fresh leaf tissue</tissue>
    </source>
</reference>
<protein>
    <submittedName>
        <fullName evidence="2">Uncharacterized protein</fullName>
    </submittedName>
</protein>
<reference evidence="2" key="2">
    <citation type="submission" date="2021-02" db="EMBL/GenBank/DDBJ databases">
        <authorList>
            <person name="Kimball J.A."/>
            <person name="Haas M.W."/>
            <person name="Macchietto M."/>
            <person name="Kono T."/>
            <person name="Duquette J."/>
            <person name="Shao M."/>
        </authorList>
    </citation>
    <scope>NUCLEOTIDE SEQUENCE</scope>
    <source>
        <tissue evidence="2">Fresh leaf tissue</tissue>
    </source>
</reference>
<evidence type="ECO:0000256" key="1">
    <source>
        <dbReference type="SAM" id="MobiDB-lite"/>
    </source>
</evidence>
<gene>
    <name evidence="2" type="ORF">GUJ93_ZPchr0010g9162</name>
</gene>
<dbReference type="AlphaFoldDB" id="A0A8J6BIC3"/>
<feature type="compositionally biased region" description="Low complexity" evidence="1">
    <location>
        <begin position="9"/>
        <end position="28"/>
    </location>
</feature>
<feature type="region of interest" description="Disordered" evidence="1">
    <location>
        <begin position="1"/>
        <end position="28"/>
    </location>
</feature>
<proteinExistence type="predicted"/>
<dbReference type="Proteomes" id="UP000729402">
    <property type="component" value="Unassembled WGS sequence"/>
</dbReference>
<evidence type="ECO:0000313" key="2">
    <source>
        <dbReference type="EMBL" id="KAG8088587.1"/>
    </source>
</evidence>
<evidence type="ECO:0000313" key="3">
    <source>
        <dbReference type="Proteomes" id="UP000729402"/>
    </source>
</evidence>
<comment type="caution">
    <text evidence="2">The sequence shown here is derived from an EMBL/GenBank/DDBJ whole genome shotgun (WGS) entry which is preliminary data.</text>
</comment>
<accession>A0A8J6BIC3</accession>